<dbReference type="Pfam" id="PF03153">
    <property type="entry name" value="TFIIA"/>
    <property type="match status" value="1"/>
</dbReference>
<evidence type="ECO:0000256" key="5">
    <source>
        <dbReference type="ARBA" id="ARBA00074154"/>
    </source>
</evidence>
<dbReference type="AlphaFoldDB" id="A0A2U1JBC8"/>
<feature type="region of interest" description="Disordered" evidence="6">
    <location>
        <begin position="168"/>
        <end position="268"/>
    </location>
</feature>
<dbReference type="EMBL" id="MBFU01000080">
    <property type="protein sequence ID" value="PWA02397.1"/>
    <property type="molecule type" value="Genomic_DNA"/>
</dbReference>
<feature type="compositionally biased region" description="Basic and acidic residues" evidence="6">
    <location>
        <begin position="354"/>
        <end position="364"/>
    </location>
</feature>
<reference evidence="7 8" key="1">
    <citation type="journal article" date="2018" name="MBio">
        <title>Comparative Genomics Reveals the Core Gene Toolbox for the Fungus-Insect Symbiosis.</title>
        <authorList>
            <person name="Wang Y."/>
            <person name="Stata M."/>
            <person name="Wang W."/>
            <person name="Stajich J.E."/>
            <person name="White M.M."/>
            <person name="Moncalvo J.M."/>
        </authorList>
    </citation>
    <scope>NUCLEOTIDE SEQUENCE [LARGE SCALE GENOMIC DNA]</scope>
    <source>
        <strain evidence="7 8">AUS-126-30</strain>
    </source>
</reference>
<comment type="similarity">
    <text evidence="2">Belongs to the TFIIA subunit 1 family.</text>
</comment>
<evidence type="ECO:0000256" key="1">
    <source>
        <dbReference type="ARBA" id="ARBA00004123"/>
    </source>
</evidence>
<name>A0A2U1JBC8_SMIAN</name>
<evidence type="ECO:0000256" key="6">
    <source>
        <dbReference type="SAM" id="MobiDB-lite"/>
    </source>
</evidence>
<evidence type="ECO:0000256" key="3">
    <source>
        <dbReference type="ARBA" id="ARBA00023163"/>
    </source>
</evidence>
<sequence>MSSSVVAAIYQQVIEDVIRNVQRDFEDTGVDISVLQELQRLWETKIIQSRVTNFPPEDVQQQYYEENPNNQSMLYPSAKFDNKQKSRVKSNLSQEMLIPGQLDEGTSEEEYNALNTNHYPAHDNRFGGQSAASLASIINSPNVRNPASNTTLAAIAMNERRNIRLHEDYDNEDQNSSEEENDEEAHNAPLSGRPPMYLNTNRNIPLASLTSLIDSNNTPRNNPNFNQNGTYRGPPPPNNQNYYQQGRYNNEPQNQNRNPNNNNDDEDLESVGRLPFFAQNDGTDDYESLWKEHVKAFKEKWGTKSNEDLNIDTIIDQKSHSFTTKNNDQNDQTQILNISKLIPQLDGDTSFNHRNFDNDDKDGVLDDDEDTKDEDAINSDLDDTDDEEVENGGEVTDHMVLCQYDKVSRTKNKWKCILKDGIMLINGRNYLFHRANGDFEW</sequence>
<dbReference type="InterPro" id="IPR009088">
    <property type="entry name" value="TFIIA_b-brl"/>
</dbReference>
<dbReference type="InterPro" id="IPR004855">
    <property type="entry name" value="TFIIA_asu/bsu"/>
</dbReference>
<dbReference type="GO" id="GO:0006367">
    <property type="term" value="P:transcription initiation at RNA polymerase II promoter"/>
    <property type="evidence" value="ECO:0007669"/>
    <property type="project" value="InterPro"/>
</dbReference>
<evidence type="ECO:0000256" key="2">
    <source>
        <dbReference type="ARBA" id="ARBA00010059"/>
    </source>
</evidence>
<dbReference type="SMART" id="SM01371">
    <property type="entry name" value="TFIIA"/>
    <property type="match status" value="1"/>
</dbReference>
<dbReference type="FunFam" id="1.10.287.100:FF:000001">
    <property type="entry name" value="Transcription initiation factor IIA subunit"/>
    <property type="match status" value="1"/>
</dbReference>
<gene>
    <name evidence="7" type="ORF">BB558_001486</name>
</gene>
<organism evidence="7 8">
    <name type="scientific">Smittium angustum</name>
    <dbReference type="NCBI Taxonomy" id="133377"/>
    <lineage>
        <taxon>Eukaryota</taxon>
        <taxon>Fungi</taxon>
        <taxon>Fungi incertae sedis</taxon>
        <taxon>Zoopagomycota</taxon>
        <taxon>Kickxellomycotina</taxon>
        <taxon>Harpellomycetes</taxon>
        <taxon>Harpellales</taxon>
        <taxon>Legeriomycetaceae</taxon>
        <taxon>Smittium</taxon>
    </lineage>
</organism>
<accession>A0A2U1JBC8</accession>
<feature type="region of interest" description="Disordered" evidence="6">
    <location>
        <begin position="349"/>
        <end position="390"/>
    </location>
</feature>
<keyword evidence="3" id="KW-0804">Transcription</keyword>
<dbReference type="SUPFAM" id="SSF50784">
    <property type="entry name" value="Transcription factor IIA (TFIIA), beta-barrel domain"/>
    <property type="match status" value="1"/>
</dbReference>
<evidence type="ECO:0000313" key="8">
    <source>
        <dbReference type="Proteomes" id="UP000245591"/>
    </source>
</evidence>
<keyword evidence="4" id="KW-0539">Nucleus</keyword>
<feature type="compositionally biased region" description="Acidic residues" evidence="6">
    <location>
        <begin position="169"/>
        <end position="183"/>
    </location>
</feature>
<feature type="compositionally biased region" description="Low complexity" evidence="6">
    <location>
        <begin position="216"/>
        <end position="232"/>
    </location>
</feature>
<dbReference type="Gene3D" id="2.30.18.10">
    <property type="entry name" value="Transcription factor IIA (TFIIA), beta-barrel domain"/>
    <property type="match status" value="1"/>
</dbReference>
<dbReference type="Gene3D" id="1.10.287.100">
    <property type="match status" value="1"/>
</dbReference>
<dbReference type="GO" id="GO:0005672">
    <property type="term" value="C:transcription factor TFIIA complex"/>
    <property type="evidence" value="ECO:0007669"/>
    <property type="project" value="InterPro"/>
</dbReference>
<comment type="subcellular location">
    <subcellularLocation>
        <location evidence="1">Nucleus</location>
    </subcellularLocation>
</comment>
<evidence type="ECO:0000256" key="4">
    <source>
        <dbReference type="ARBA" id="ARBA00023242"/>
    </source>
</evidence>
<proteinExistence type="inferred from homology"/>
<keyword evidence="8" id="KW-1185">Reference proteome</keyword>
<dbReference type="CDD" id="cd07976">
    <property type="entry name" value="TFIIA_alpha_beta_like"/>
    <property type="match status" value="2"/>
</dbReference>
<dbReference type="PANTHER" id="PTHR12694:SF8">
    <property type="entry name" value="TRANSCRIPTION INITIATION FACTOR IIA SUBUNIT 1"/>
    <property type="match status" value="1"/>
</dbReference>
<comment type="caution">
    <text evidence="7">The sequence shown here is derived from an EMBL/GenBank/DDBJ whole genome shotgun (WGS) entry which is preliminary data.</text>
</comment>
<feature type="compositionally biased region" description="Low complexity" evidence="6">
    <location>
        <begin position="239"/>
        <end position="262"/>
    </location>
</feature>
<feature type="compositionally biased region" description="Acidic residues" evidence="6">
    <location>
        <begin position="365"/>
        <end position="390"/>
    </location>
</feature>
<evidence type="ECO:0000313" key="7">
    <source>
        <dbReference type="EMBL" id="PWA02397.1"/>
    </source>
</evidence>
<dbReference type="PANTHER" id="PTHR12694">
    <property type="entry name" value="TRANSCRIPTION INITIATION FACTOR IIA SUBUNIT 1"/>
    <property type="match status" value="1"/>
</dbReference>
<dbReference type="SUPFAM" id="SSF47396">
    <property type="entry name" value="Transcription factor IIA (TFIIA), alpha-helical domain"/>
    <property type="match status" value="1"/>
</dbReference>
<protein>
    <recommendedName>
        <fullName evidence="5">Transcription initiation factor IIA large subunit</fullName>
    </recommendedName>
</protein>
<dbReference type="Proteomes" id="UP000245591">
    <property type="component" value="Unassembled WGS sequence"/>
</dbReference>
<feature type="compositionally biased region" description="Polar residues" evidence="6">
    <location>
        <begin position="198"/>
        <end position="215"/>
    </location>
</feature>